<dbReference type="OrthoDB" id="2281895at2759"/>
<feature type="compositionally biased region" description="Low complexity" evidence="1">
    <location>
        <begin position="42"/>
        <end position="58"/>
    </location>
</feature>
<gene>
    <name evidence="3" type="ORF">IF1G_06701</name>
</gene>
<reference evidence="3 4" key="1">
    <citation type="journal article" date="2019" name="Appl. Microbiol. Biotechnol.">
        <title>Genome sequence of Isaria javanica and comparative genome analysis insights into family S53 peptidase evolution in fungal entomopathogens.</title>
        <authorList>
            <person name="Lin R."/>
            <person name="Zhang X."/>
            <person name="Xin B."/>
            <person name="Zou M."/>
            <person name="Gao Y."/>
            <person name="Qin F."/>
            <person name="Hu Q."/>
            <person name="Xie B."/>
            <person name="Cheng X."/>
        </authorList>
    </citation>
    <scope>NUCLEOTIDE SEQUENCE [LARGE SCALE GENOMIC DNA]</scope>
    <source>
        <strain evidence="3 4">IJ1G</strain>
    </source>
</reference>
<dbReference type="GO" id="GO:0006396">
    <property type="term" value="P:RNA processing"/>
    <property type="evidence" value="ECO:0007669"/>
    <property type="project" value="InterPro"/>
</dbReference>
<comment type="caution">
    <text evidence="3">The sequence shown here is derived from an EMBL/GenBank/DDBJ whole genome shotgun (WGS) entry which is preliminary data.</text>
</comment>
<evidence type="ECO:0000259" key="2">
    <source>
        <dbReference type="Pfam" id="PF14622"/>
    </source>
</evidence>
<dbReference type="AlphaFoldDB" id="A0A545VY00"/>
<dbReference type="PANTHER" id="PTHR28160">
    <property type="entry name" value="54S RIBOSOMAL PROTEIN L15, MITOCHONDRIAL"/>
    <property type="match status" value="1"/>
</dbReference>
<dbReference type="InterPro" id="IPR036389">
    <property type="entry name" value="RNase_III_sf"/>
</dbReference>
<evidence type="ECO:0000256" key="1">
    <source>
        <dbReference type="SAM" id="MobiDB-lite"/>
    </source>
</evidence>
<name>A0A545VY00_9HYPO</name>
<dbReference type="GO" id="GO:0032543">
    <property type="term" value="P:mitochondrial translation"/>
    <property type="evidence" value="ECO:0007669"/>
    <property type="project" value="InterPro"/>
</dbReference>
<dbReference type="Proteomes" id="UP000315783">
    <property type="component" value="Unassembled WGS sequence"/>
</dbReference>
<feature type="region of interest" description="Disordered" evidence="1">
    <location>
        <begin position="32"/>
        <end position="66"/>
    </location>
</feature>
<protein>
    <submittedName>
        <fullName evidence="3">RNase III domain-containing protein</fullName>
    </submittedName>
</protein>
<accession>A0A545VY00</accession>
<dbReference type="EMBL" id="SPUK01000009">
    <property type="protein sequence ID" value="TQV94690.1"/>
    <property type="molecule type" value="Genomic_DNA"/>
</dbReference>
<evidence type="ECO:0000313" key="4">
    <source>
        <dbReference type="Proteomes" id="UP000315783"/>
    </source>
</evidence>
<proteinExistence type="predicted"/>
<sequence length="263" mass="28971">MALQQCRSSLLRSRSTVRALLPCARSYATTTATETPESFKISESTESTTTTTTTTTTEPRWSRTPAGMKAPLQMDFAKNPRNKVWAVNNDPARLDQMYERLLGQGGSKMLPEELKWLAVTHKSFDQGRRGFNDRLALMGRMALDVEAVKDIVSKPADPKAQQTDEFDRQAFQHPKLTPVDNLNIHNARDTVGKAQLTALAKSVGLDNTVRWKPRSVNNLESSGAEVVLTGAVMAIVGAITLQHGSAVATQVTRERILARIPKN</sequence>
<dbReference type="InterPro" id="IPR040030">
    <property type="entry name" value="Ribosomal_mL57"/>
</dbReference>
<dbReference type="GO" id="GO:0005762">
    <property type="term" value="C:mitochondrial large ribosomal subunit"/>
    <property type="evidence" value="ECO:0007669"/>
    <property type="project" value="InterPro"/>
</dbReference>
<dbReference type="SUPFAM" id="SSF69065">
    <property type="entry name" value="RNase III domain-like"/>
    <property type="match status" value="1"/>
</dbReference>
<organism evidence="3 4">
    <name type="scientific">Cordyceps javanica</name>
    <dbReference type="NCBI Taxonomy" id="43265"/>
    <lineage>
        <taxon>Eukaryota</taxon>
        <taxon>Fungi</taxon>
        <taxon>Dikarya</taxon>
        <taxon>Ascomycota</taxon>
        <taxon>Pezizomycotina</taxon>
        <taxon>Sordariomycetes</taxon>
        <taxon>Hypocreomycetidae</taxon>
        <taxon>Hypocreales</taxon>
        <taxon>Cordycipitaceae</taxon>
        <taxon>Cordyceps</taxon>
    </lineage>
</organism>
<dbReference type="GO" id="GO:0003735">
    <property type="term" value="F:structural constituent of ribosome"/>
    <property type="evidence" value="ECO:0007669"/>
    <property type="project" value="InterPro"/>
</dbReference>
<evidence type="ECO:0000313" key="3">
    <source>
        <dbReference type="EMBL" id="TQV94690.1"/>
    </source>
</evidence>
<dbReference type="Gene3D" id="1.10.1520.10">
    <property type="entry name" value="Ribonuclease III domain"/>
    <property type="match status" value="1"/>
</dbReference>
<feature type="domain" description="RNase III" evidence="2">
    <location>
        <begin position="112"/>
        <end position="259"/>
    </location>
</feature>
<dbReference type="PANTHER" id="PTHR28160:SF1">
    <property type="entry name" value="LARGE RIBOSOMAL SUBUNIT PROTEIN ML57"/>
    <property type="match status" value="1"/>
</dbReference>
<dbReference type="FunFam" id="1.10.1520.10:FF:000018">
    <property type="entry name" value="RNase III domain protein"/>
    <property type="match status" value="1"/>
</dbReference>
<keyword evidence="4" id="KW-1185">Reference proteome</keyword>
<dbReference type="GO" id="GO:0004525">
    <property type="term" value="F:ribonuclease III activity"/>
    <property type="evidence" value="ECO:0007669"/>
    <property type="project" value="InterPro"/>
</dbReference>
<dbReference type="Pfam" id="PF14622">
    <property type="entry name" value="Ribonucleas_3_3"/>
    <property type="match status" value="1"/>
</dbReference>
<dbReference type="InterPro" id="IPR000999">
    <property type="entry name" value="RNase_III_dom"/>
</dbReference>